<dbReference type="HOGENOM" id="CLU_021542_1_0_1"/>
<dbReference type="Pfam" id="PF07534">
    <property type="entry name" value="TLD"/>
    <property type="match status" value="1"/>
</dbReference>
<name>A0A015KY20_RHIIW</name>
<sequence length="173" mass="20275">MITTKEISSKSIDSRIITFQHTELISKWIDRLENTDEMKNLYEFKLIFRGTRDGFSASKFHEVCDYKSHTISIVKVKDSNEILGGYNPIIWKSDNKENVEENILSRVKDEKYAIYNYPNFGPVFGAGELNLFIRMFIGKSNRGSVREPIYYESIREIALFSVEEFEVFQIMKD</sequence>
<accession>A0A015KY20</accession>
<evidence type="ECO:0000313" key="2">
    <source>
        <dbReference type="EMBL" id="EXX72469.1"/>
    </source>
</evidence>
<dbReference type="OrthoDB" id="2439862at2759"/>
<dbReference type="Proteomes" id="UP000022910">
    <property type="component" value="Unassembled WGS sequence"/>
</dbReference>
<reference evidence="2 3" key="1">
    <citation type="submission" date="2014-02" db="EMBL/GenBank/DDBJ databases">
        <title>Single nucleus genome sequencing reveals high similarity among nuclei of an endomycorrhizal fungus.</title>
        <authorList>
            <person name="Lin K."/>
            <person name="Geurts R."/>
            <person name="Zhang Z."/>
            <person name="Limpens E."/>
            <person name="Saunders D.G."/>
            <person name="Mu D."/>
            <person name="Pang E."/>
            <person name="Cao H."/>
            <person name="Cha H."/>
            <person name="Lin T."/>
            <person name="Zhou Q."/>
            <person name="Shang Y."/>
            <person name="Li Y."/>
            <person name="Ivanov S."/>
            <person name="Sharma T."/>
            <person name="Velzen R.V."/>
            <person name="Ruijter N.D."/>
            <person name="Aanen D.K."/>
            <person name="Win J."/>
            <person name="Kamoun S."/>
            <person name="Bisseling T."/>
            <person name="Huang S."/>
        </authorList>
    </citation>
    <scope>NUCLEOTIDE SEQUENCE [LARGE SCALE GENOMIC DNA]</scope>
    <source>
        <strain evidence="3">DAOM197198w</strain>
    </source>
</reference>
<protein>
    <recommendedName>
        <fullName evidence="1">TLDc domain-containing protein</fullName>
    </recommendedName>
</protein>
<gene>
    <name evidence="2" type="ORF">RirG_069090</name>
</gene>
<keyword evidence="3" id="KW-1185">Reference proteome</keyword>
<proteinExistence type="predicted"/>
<evidence type="ECO:0000313" key="3">
    <source>
        <dbReference type="Proteomes" id="UP000022910"/>
    </source>
</evidence>
<dbReference type="SMR" id="A0A015KY20"/>
<comment type="caution">
    <text evidence="2">The sequence shown here is derived from an EMBL/GenBank/DDBJ whole genome shotgun (WGS) entry which is preliminary data.</text>
</comment>
<organism evidence="2 3">
    <name type="scientific">Rhizophagus irregularis (strain DAOM 197198w)</name>
    <name type="common">Glomus intraradices</name>
    <dbReference type="NCBI Taxonomy" id="1432141"/>
    <lineage>
        <taxon>Eukaryota</taxon>
        <taxon>Fungi</taxon>
        <taxon>Fungi incertae sedis</taxon>
        <taxon>Mucoromycota</taxon>
        <taxon>Glomeromycotina</taxon>
        <taxon>Glomeromycetes</taxon>
        <taxon>Glomerales</taxon>
        <taxon>Glomeraceae</taxon>
        <taxon>Rhizophagus</taxon>
    </lineage>
</organism>
<dbReference type="EMBL" id="JEMT01015333">
    <property type="protein sequence ID" value="EXX72469.1"/>
    <property type="molecule type" value="Genomic_DNA"/>
</dbReference>
<dbReference type="PROSITE" id="PS51886">
    <property type="entry name" value="TLDC"/>
    <property type="match status" value="1"/>
</dbReference>
<feature type="domain" description="TLDc" evidence="1">
    <location>
        <begin position="15"/>
        <end position="171"/>
    </location>
</feature>
<evidence type="ECO:0000259" key="1">
    <source>
        <dbReference type="PROSITE" id="PS51886"/>
    </source>
</evidence>
<dbReference type="AlphaFoldDB" id="A0A015KY20"/>
<dbReference type="InterPro" id="IPR006571">
    <property type="entry name" value="TLDc_dom"/>
</dbReference>